<dbReference type="Proteomes" id="UP000663841">
    <property type="component" value="Unassembled WGS sequence"/>
</dbReference>
<accession>A0A8H2WQT6</accession>
<evidence type="ECO:0000313" key="2">
    <source>
        <dbReference type="Proteomes" id="UP000663841"/>
    </source>
</evidence>
<dbReference type="EMBL" id="CAJMWW010000019">
    <property type="protein sequence ID" value="CAE6401206.1"/>
    <property type="molecule type" value="Genomic_DNA"/>
</dbReference>
<comment type="caution">
    <text evidence="1">The sequence shown here is derived from an EMBL/GenBank/DDBJ whole genome shotgun (WGS) entry which is preliminary data.</text>
</comment>
<organism evidence="1 2">
    <name type="scientific">Rhizoctonia solani</name>
    <dbReference type="NCBI Taxonomy" id="456999"/>
    <lineage>
        <taxon>Eukaryota</taxon>
        <taxon>Fungi</taxon>
        <taxon>Dikarya</taxon>
        <taxon>Basidiomycota</taxon>
        <taxon>Agaricomycotina</taxon>
        <taxon>Agaricomycetes</taxon>
        <taxon>Cantharellales</taxon>
        <taxon>Ceratobasidiaceae</taxon>
        <taxon>Rhizoctonia</taxon>
    </lineage>
</organism>
<protein>
    <submittedName>
        <fullName evidence="1">Uncharacterized protein</fullName>
    </submittedName>
</protein>
<dbReference type="AlphaFoldDB" id="A0A8H2WQT6"/>
<name>A0A8H2WQT6_9AGAM</name>
<dbReference type="Gene3D" id="2.80.10.50">
    <property type="match status" value="1"/>
</dbReference>
<gene>
    <name evidence="1" type="ORF">RDB_LOCUS7860</name>
</gene>
<evidence type="ECO:0000313" key="1">
    <source>
        <dbReference type="EMBL" id="CAE6401206.1"/>
    </source>
</evidence>
<reference evidence="1" key="1">
    <citation type="submission" date="2021-01" db="EMBL/GenBank/DDBJ databases">
        <authorList>
            <person name="Kaushik A."/>
        </authorList>
    </citation>
    <scope>NUCLEOTIDE SEQUENCE</scope>
    <source>
        <strain evidence="1">AG3-T5</strain>
    </source>
</reference>
<proteinExistence type="predicted"/>
<sequence>MMKSQDPSNGYTYLLRYAKDVNGQTCATRAGPEHPIELHPRVPELVDLQGWTVRRKNDEQHYQILDPTTYTGKQYGISAPHDPGLQEAVTLGSKPSEFRFIPEKEQGKYIIRLSGPTTGVYKCLDALNNRLVIQSFPESHMWDDLPRWYLDPIAG</sequence>